<dbReference type="Pfam" id="PF12698">
    <property type="entry name" value="ABC2_membrane_3"/>
    <property type="match status" value="1"/>
</dbReference>
<dbReference type="PANTHER" id="PTHR30294:SF29">
    <property type="entry name" value="MULTIDRUG ABC TRANSPORTER PERMEASE YBHS-RELATED"/>
    <property type="match status" value="1"/>
</dbReference>
<evidence type="ECO:0000256" key="1">
    <source>
        <dbReference type="ARBA" id="ARBA00004651"/>
    </source>
</evidence>
<dbReference type="Proteomes" id="UP001433088">
    <property type="component" value="Unassembled WGS sequence"/>
</dbReference>
<feature type="transmembrane region" description="Helical" evidence="8">
    <location>
        <begin position="253"/>
        <end position="272"/>
    </location>
</feature>
<dbReference type="InterPro" id="IPR047817">
    <property type="entry name" value="ABC2_TM_bact-type"/>
</dbReference>
<comment type="subcellular location">
    <subcellularLocation>
        <location evidence="1">Cell membrane</location>
        <topology evidence="1">Multi-pass membrane protein</topology>
    </subcellularLocation>
</comment>
<comment type="caution">
    <text evidence="10">The sequence shown here is derived from an EMBL/GenBank/DDBJ whole genome shotgun (WGS) entry which is preliminary data.</text>
</comment>
<evidence type="ECO:0000256" key="2">
    <source>
        <dbReference type="ARBA" id="ARBA00007783"/>
    </source>
</evidence>
<evidence type="ECO:0000256" key="4">
    <source>
        <dbReference type="ARBA" id="ARBA00022475"/>
    </source>
</evidence>
<evidence type="ECO:0000256" key="3">
    <source>
        <dbReference type="ARBA" id="ARBA00022448"/>
    </source>
</evidence>
<keyword evidence="5 8" id="KW-0812">Transmembrane</keyword>
<dbReference type="RefSeq" id="WP_020310603.1">
    <property type="nucleotide sequence ID" value="NZ_JBBMEU010000051.1"/>
</dbReference>
<keyword evidence="7 8" id="KW-0472">Membrane</keyword>
<keyword evidence="11" id="KW-1185">Reference proteome</keyword>
<feature type="transmembrane region" description="Helical" evidence="8">
    <location>
        <begin position="226"/>
        <end position="247"/>
    </location>
</feature>
<dbReference type="Gene3D" id="3.40.1710.10">
    <property type="entry name" value="abc type-2 transporter like domain"/>
    <property type="match status" value="1"/>
</dbReference>
<feature type="transmembrane region" description="Helical" evidence="8">
    <location>
        <begin position="343"/>
        <end position="363"/>
    </location>
</feature>
<feature type="transmembrane region" description="Helical" evidence="8">
    <location>
        <begin position="284"/>
        <end position="305"/>
    </location>
</feature>
<dbReference type="InterPro" id="IPR051449">
    <property type="entry name" value="ABC-2_transporter_component"/>
</dbReference>
<feature type="domain" description="ABC transmembrane type-2" evidence="9">
    <location>
        <begin position="143"/>
        <end position="369"/>
    </location>
</feature>
<keyword evidence="3" id="KW-0813">Transport</keyword>
<evidence type="ECO:0000313" key="10">
    <source>
        <dbReference type="EMBL" id="MEQ2422777.1"/>
    </source>
</evidence>
<evidence type="ECO:0000313" key="11">
    <source>
        <dbReference type="Proteomes" id="UP001433088"/>
    </source>
</evidence>
<name>A0ABV1CXA7_9FIRM</name>
<feature type="transmembrane region" description="Helical" evidence="8">
    <location>
        <begin position="176"/>
        <end position="199"/>
    </location>
</feature>
<dbReference type="InterPro" id="IPR013525">
    <property type="entry name" value="ABC2_TM"/>
</dbReference>
<gene>
    <name evidence="10" type="ORF">WMO23_08570</name>
</gene>
<feature type="transmembrane region" description="Helical" evidence="8">
    <location>
        <begin position="21"/>
        <end position="42"/>
    </location>
</feature>
<comment type="similarity">
    <text evidence="2">Belongs to the ABC-2 integral membrane protein family.</text>
</comment>
<evidence type="ECO:0000256" key="8">
    <source>
        <dbReference type="SAM" id="Phobius"/>
    </source>
</evidence>
<keyword evidence="4" id="KW-1003">Cell membrane</keyword>
<keyword evidence="6 8" id="KW-1133">Transmembrane helix</keyword>
<evidence type="ECO:0000256" key="5">
    <source>
        <dbReference type="ARBA" id="ARBA00022692"/>
    </source>
</evidence>
<accession>A0ABV1CXA7</accession>
<dbReference type="PROSITE" id="PS51012">
    <property type="entry name" value="ABC_TM2"/>
    <property type="match status" value="1"/>
</dbReference>
<evidence type="ECO:0000256" key="7">
    <source>
        <dbReference type="ARBA" id="ARBA00023136"/>
    </source>
</evidence>
<proteinExistence type="inferred from homology"/>
<dbReference type="PANTHER" id="PTHR30294">
    <property type="entry name" value="MEMBRANE COMPONENT OF ABC TRANSPORTER YHHJ-RELATED"/>
    <property type="match status" value="1"/>
</dbReference>
<evidence type="ECO:0000256" key="6">
    <source>
        <dbReference type="ARBA" id="ARBA00022989"/>
    </source>
</evidence>
<evidence type="ECO:0000259" key="9">
    <source>
        <dbReference type="PROSITE" id="PS51012"/>
    </source>
</evidence>
<protein>
    <submittedName>
        <fullName evidence="10">ABC transporter permease</fullName>
    </submittedName>
</protein>
<dbReference type="EMBL" id="JBBMEU010000051">
    <property type="protein sequence ID" value="MEQ2422777.1"/>
    <property type="molecule type" value="Genomic_DNA"/>
</dbReference>
<sequence length="371" mass="40202">MNLHRFLALCHKEFCQMLRDPSSFLIGIVIPLMLIILMGSGLSLDVKDLPVAVALEDSSPTARSTLHFLDGSPYFSPHYVSSISEAAALMDARQADAIIVIPPDFTDRLEQGHATVQVLLYGIDATTANAANTYISSGFQAWQAAWAKSHGAASRTGTITLVSRQWFNDANTSSWMFIPGLIVIVMTLVGVFLTSLVMAREWERGTLESLFVTPVRPLEIIAAKMIPYFCIALVGLVLCLVAAYYGYGVPMHGSLALILLSSIEYIFVAIGMGLTISSLTKNQFLACQMALVVSLLPTIMLSGFLFDLRSVPTAIAVIGHVLPATYYMELMKSLFLAGTTGPLVIKDCAILGAYAVFFVFLSLRVTKKGVA</sequence>
<organism evidence="10 11">
    <name type="scientific">Megasphaera intestinihominis</name>
    <dbReference type="NCBI Taxonomy" id="3133159"/>
    <lineage>
        <taxon>Bacteria</taxon>
        <taxon>Bacillati</taxon>
        <taxon>Bacillota</taxon>
        <taxon>Negativicutes</taxon>
        <taxon>Veillonellales</taxon>
        <taxon>Veillonellaceae</taxon>
        <taxon>Megasphaera</taxon>
    </lineage>
</organism>
<reference evidence="10 11" key="1">
    <citation type="submission" date="2024-03" db="EMBL/GenBank/DDBJ databases">
        <title>Human intestinal bacterial collection.</title>
        <authorList>
            <person name="Pauvert C."/>
            <person name="Hitch T.C.A."/>
            <person name="Clavel T."/>
        </authorList>
    </citation>
    <scope>NUCLEOTIDE SEQUENCE [LARGE SCALE GENOMIC DNA]</scope>
    <source>
        <strain evidence="10 11">CLA-AA-H81</strain>
    </source>
</reference>